<dbReference type="InterPro" id="IPR052552">
    <property type="entry name" value="YeaO-like"/>
</dbReference>
<dbReference type="PANTHER" id="PTHR36849">
    <property type="entry name" value="CYTOPLASMIC PROTEIN-RELATED"/>
    <property type="match status" value="1"/>
</dbReference>
<dbReference type="PANTHER" id="PTHR36849:SF1">
    <property type="entry name" value="CYTOPLASMIC PROTEIN"/>
    <property type="match status" value="1"/>
</dbReference>
<gene>
    <name evidence="1" type="ORF">GCM10022261_15230</name>
</gene>
<dbReference type="Proteomes" id="UP001501586">
    <property type="component" value="Unassembled WGS sequence"/>
</dbReference>
<keyword evidence="2" id="KW-1185">Reference proteome</keyword>
<dbReference type="EMBL" id="BAABAZ010000005">
    <property type="protein sequence ID" value="GAA4283992.1"/>
    <property type="molecule type" value="Genomic_DNA"/>
</dbReference>
<comment type="caution">
    <text evidence="1">The sequence shown here is derived from an EMBL/GenBank/DDBJ whole genome shotgun (WGS) entry which is preliminary data.</text>
</comment>
<sequence length="116" mass="13297">MNIVVKHVYDGPGHDDGTRVLVDRIWPRGLRKSDAHLDYWLKDVAPSTELRKWYGHDPEKFREFADRYRHELNTTEGQDALQQLRDAATGKKMTLLTATKDIDHSQAAVLAELLGD</sequence>
<proteinExistence type="predicted"/>
<dbReference type="RefSeq" id="WP_236864071.1">
    <property type="nucleotide sequence ID" value="NZ_BAABAZ010000005.1"/>
</dbReference>
<reference evidence="2" key="1">
    <citation type="journal article" date="2019" name="Int. J. Syst. Evol. Microbiol.">
        <title>The Global Catalogue of Microorganisms (GCM) 10K type strain sequencing project: providing services to taxonomists for standard genome sequencing and annotation.</title>
        <authorList>
            <consortium name="The Broad Institute Genomics Platform"/>
            <consortium name="The Broad Institute Genome Sequencing Center for Infectious Disease"/>
            <person name="Wu L."/>
            <person name="Ma J."/>
        </authorList>
    </citation>
    <scope>NUCLEOTIDE SEQUENCE [LARGE SCALE GENOMIC DNA]</scope>
    <source>
        <strain evidence="2">JCM 17458</strain>
    </source>
</reference>
<evidence type="ECO:0000313" key="2">
    <source>
        <dbReference type="Proteomes" id="UP001501586"/>
    </source>
</evidence>
<organism evidence="1 2">
    <name type="scientific">Brevibacterium daeguense</name>
    <dbReference type="NCBI Taxonomy" id="909936"/>
    <lineage>
        <taxon>Bacteria</taxon>
        <taxon>Bacillati</taxon>
        <taxon>Actinomycetota</taxon>
        <taxon>Actinomycetes</taxon>
        <taxon>Micrococcales</taxon>
        <taxon>Brevibacteriaceae</taxon>
        <taxon>Brevibacterium</taxon>
    </lineage>
</organism>
<evidence type="ECO:0000313" key="1">
    <source>
        <dbReference type="EMBL" id="GAA4283992.1"/>
    </source>
</evidence>
<dbReference type="Pfam" id="PF22752">
    <property type="entry name" value="DUF488-N3i"/>
    <property type="match status" value="1"/>
</dbReference>
<protein>
    <submittedName>
        <fullName evidence="1">DUF488 family protein</fullName>
    </submittedName>
</protein>
<name>A0ABP8EJ89_9MICO</name>
<accession>A0ABP8EJ89</accession>